<reference evidence="6" key="1">
    <citation type="journal article" date="2019" name="Int. J. Syst. Evol. Microbiol.">
        <title>The Global Catalogue of Microorganisms (GCM) 10K type strain sequencing project: providing services to taxonomists for standard genome sequencing and annotation.</title>
        <authorList>
            <consortium name="The Broad Institute Genomics Platform"/>
            <consortium name="The Broad Institute Genome Sequencing Center for Infectious Disease"/>
            <person name="Wu L."/>
            <person name="Ma J."/>
        </authorList>
    </citation>
    <scope>NUCLEOTIDE SEQUENCE [LARGE SCALE GENOMIC DNA]</scope>
    <source>
        <strain evidence="6">CGMCC 4.7241</strain>
    </source>
</reference>
<dbReference type="SMART" id="SM00354">
    <property type="entry name" value="HTH_LACI"/>
    <property type="match status" value="1"/>
</dbReference>
<proteinExistence type="predicted"/>
<dbReference type="SUPFAM" id="SSF47413">
    <property type="entry name" value="lambda repressor-like DNA-binding domains"/>
    <property type="match status" value="1"/>
</dbReference>
<dbReference type="InterPro" id="IPR000843">
    <property type="entry name" value="HTH_LacI"/>
</dbReference>
<protein>
    <submittedName>
        <fullName evidence="5">LacI family DNA-binding transcriptional regulator</fullName>
    </submittedName>
</protein>
<dbReference type="EMBL" id="JBHRZH010000006">
    <property type="protein sequence ID" value="MFC3760591.1"/>
    <property type="molecule type" value="Genomic_DNA"/>
</dbReference>
<keyword evidence="6" id="KW-1185">Reference proteome</keyword>
<accession>A0ABV7Y5N0</accession>
<dbReference type="CDD" id="cd06279">
    <property type="entry name" value="PBP1_LacI-like"/>
    <property type="match status" value="1"/>
</dbReference>
<dbReference type="Gene3D" id="3.40.50.2300">
    <property type="match status" value="2"/>
</dbReference>
<keyword evidence="3" id="KW-0804">Transcription</keyword>
<dbReference type="CDD" id="cd01392">
    <property type="entry name" value="HTH_LacI"/>
    <property type="match status" value="1"/>
</dbReference>
<evidence type="ECO:0000256" key="1">
    <source>
        <dbReference type="ARBA" id="ARBA00023015"/>
    </source>
</evidence>
<evidence type="ECO:0000313" key="6">
    <source>
        <dbReference type="Proteomes" id="UP001595699"/>
    </source>
</evidence>
<evidence type="ECO:0000256" key="2">
    <source>
        <dbReference type="ARBA" id="ARBA00023125"/>
    </source>
</evidence>
<dbReference type="RefSeq" id="WP_205116792.1">
    <property type="nucleotide sequence ID" value="NZ_JAFBCM010000001.1"/>
</dbReference>
<evidence type="ECO:0000313" key="5">
    <source>
        <dbReference type="EMBL" id="MFC3760591.1"/>
    </source>
</evidence>
<dbReference type="PROSITE" id="PS50932">
    <property type="entry name" value="HTH_LACI_2"/>
    <property type="match status" value="1"/>
</dbReference>
<dbReference type="PANTHER" id="PTHR30146">
    <property type="entry name" value="LACI-RELATED TRANSCRIPTIONAL REPRESSOR"/>
    <property type="match status" value="1"/>
</dbReference>
<dbReference type="SUPFAM" id="SSF53822">
    <property type="entry name" value="Periplasmic binding protein-like I"/>
    <property type="match status" value="1"/>
</dbReference>
<evidence type="ECO:0000259" key="4">
    <source>
        <dbReference type="PROSITE" id="PS50932"/>
    </source>
</evidence>
<dbReference type="Gene3D" id="1.10.260.40">
    <property type="entry name" value="lambda repressor-like DNA-binding domains"/>
    <property type="match status" value="1"/>
</dbReference>
<gene>
    <name evidence="5" type="ORF">ACFOUW_07055</name>
</gene>
<dbReference type="Pfam" id="PF13377">
    <property type="entry name" value="Peripla_BP_3"/>
    <property type="match status" value="1"/>
</dbReference>
<dbReference type="Proteomes" id="UP001595699">
    <property type="component" value="Unassembled WGS sequence"/>
</dbReference>
<dbReference type="InterPro" id="IPR046335">
    <property type="entry name" value="LacI/GalR-like_sensor"/>
</dbReference>
<dbReference type="PANTHER" id="PTHR30146:SF138">
    <property type="entry name" value="TRANSCRIPTIONAL REGULATORY PROTEIN"/>
    <property type="match status" value="1"/>
</dbReference>
<dbReference type="InterPro" id="IPR028082">
    <property type="entry name" value="Peripla_BP_I"/>
</dbReference>
<dbReference type="GO" id="GO:0003677">
    <property type="term" value="F:DNA binding"/>
    <property type="evidence" value="ECO:0007669"/>
    <property type="project" value="UniProtKB-KW"/>
</dbReference>
<feature type="domain" description="HTH lacI-type" evidence="4">
    <location>
        <begin position="4"/>
        <end position="59"/>
    </location>
</feature>
<sequence>MDRPTMLRLAQRLGVSRTTISNAYSRPEKLSADLRERIFATARELGYEGPSPLAASLRTGRTDTLGVLFTDDLGYAFTDPVSSQFLAGLAEHAQDAGYAITVVSVPRGSDSNPMAKAMVDGLVIYSVDEDSPGLSAARKRGIPAVLVDQEPQEGVPSVNIDDRAGAVAAISHLAELGHQRIGAITVAAGPTECALVSPYAESASYVVRERMAGWRAGAERAAIPMPTTISCPANERVHAGQAVRLLLEAAPETTGIVCLTDELALGAIAALEAQGRDVPRDLSVVGFDDSSAVAVSKPALTTIRQPARAKGAHAATLLIDQLRTGVTGPSRVLETELVVRDSTEEPR</sequence>
<evidence type="ECO:0000256" key="3">
    <source>
        <dbReference type="ARBA" id="ARBA00023163"/>
    </source>
</evidence>
<dbReference type="InterPro" id="IPR010982">
    <property type="entry name" value="Lambda_DNA-bd_dom_sf"/>
</dbReference>
<name>A0ABV7Y5N0_9ACTN</name>
<organism evidence="5 6">
    <name type="scientific">Tenggerimyces flavus</name>
    <dbReference type="NCBI Taxonomy" id="1708749"/>
    <lineage>
        <taxon>Bacteria</taxon>
        <taxon>Bacillati</taxon>
        <taxon>Actinomycetota</taxon>
        <taxon>Actinomycetes</taxon>
        <taxon>Propionibacteriales</taxon>
        <taxon>Nocardioidaceae</taxon>
        <taxon>Tenggerimyces</taxon>
    </lineage>
</organism>
<keyword evidence="2 5" id="KW-0238">DNA-binding</keyword>
<keyword evidence="1" id="KW-0805">Transcription regulation</keyword>
<comment type="caution">
    <text evidence="5">The sequence shown here is derived from an EMBL/GenBank/DDBJ whole genome shotgun (WGS) entry which is preliminary data.</text>
</comment>